<protein>
    <recommendedName>
        <fullName evidence="1">Dipeptidase</fullName>
        <ecNumber evidence="1">3.4.13.19</ecNumber>
    </recommendedName>
</protein>
<keyword evidence="1" id="KW-0472">Membrane</keyword>
<gene>
    <name evidence="2" type="ORF">EI555_004754</name>
</gene>
<sequence length="159" mass="17663">FWSAYVTCQTHERDAVRLTLEQIHLIRLMCASYSGLELPEVGLLIGVEDGHSLDSSLSILHTFYALGVHYVTLTHTCNTPWTQSSAKGIHPFYSNINAHKKVVSEMNRLGMMVDLSHVLDAVARRALEVSQAPVIFSDSAARGMCKNTRNVPDGIRQLL</sequence>
<keyword evidence="1" id="KW-0862">Zinc</keyword>
<feature type="non-terminal residue" evidence="2">
    <location>
        <position position="1"/>
    </location>
</feature>
<keyword evidence="1" id="KW-0224">Dipeptidase</keyword>
<keyword evidence="1" id="KW-0336">GPI-anchor</keyword>
<dbReference type="InterPro" id="IPR008257">
    <property type="entry name" value="Pept_M19"/>
</dbReference>
<dbReference type="Gene3D" id="3.20.20.140">
    <property type="entry name" value="Metal-dependent hydrolases"/>
    <property type="match status" value="1"/>
</dbReference>
<keyword evidence="1" id="KW-0479">Metal-binding</keyword>
<comment type="cofactor">
    <cofactor evidence="1">
        <name>Zn(2+)</name>
        <dbReference type="ChEBI" id="CHEBI:29105"/>
    </cofactor>
</comment>
<reference evidence="3" key="1">
    <citation type="journal article" date="2019" name="IScience">
        <title>Narwhal Genome Reveals Long-Term Low Genetic Diversity despite Current Large Abundance Size.</title>
        <authorList>
            <person name="Westbury M.V."/>
            <person name="Petersen B."/>
            <person name="Garde E."/>
            <person name="Heide-Jorgensen M.P."/>
            <person name="Lorenzen E.D."/>
        </authorList>
    </citation>
    <scope>NUCLEOTIDE SEQUENCE [LARGE SCALE GENOMIC DNA]</scope>
</reference>
<name>A0A4U1EAJ4_MONMO</name>
<keyword evidence="1" id="KW-0449">Lipoprotein</keyword>
<comment type="subcellular location">
    <subcellularLocation>
        <location evidence="1">Membrane</location>
        <topology evidence="1">Lipid-anchor</topology>
        <topology evidence="1">GPI-anchor</topology>
    </subcellularLocation>
</comment>
<evidence type="ECO:0000256" key="1">
    <source>
        <dbReference type="RuleBase" id="RU341113"/>
    </source>
</evidence>
<dbReference type="GO" id="GO:0098552">
    <property type="term" value="C:side of membrane"/>
    <property type="evidence" value="ECO:0007669"/>
    <property type="project" value="UniProtKB-KW"/>
</dbReference>
<dbReference type="GO" id="GO:0046872">
    <property type="term" value="F:metal ion binding"/>
    <property type="evidence" value="ECO:0007669"/>
    <property type="project" value="UniProtKB-UniRule"/>
</dbReference>
<dbReference type="GO" id="GO:0006508">
    <property type="term" value="P:proteolysis"/>
    <property type="evidence" value="ECO:0007669"/>
    <property type="project" value="UniProtKB-KW"/>
</dbReference>
<dbReference type="Pfam" id="PF01244">
    <property type="entry name" value="Peptidase_M19"/>
    <property type="match status" value="1"/>
</dbReference>
<evidence type="ECO:0000313" key="3">
    <source>
        <dbReference type="Proteomes" id="UP000308365"/>
    </source>
</evidence>
<comment type="similarity">
    <text evidence="1">Belongs to the metallo-dependent hydrolases superfamily. Peptidase M19 family.</text>
</comment>
<keyword evidence="1" id="KW-1015">Disulfide bond</keyword>
<keyword evidence="1" id="KW-0325">Glycoprotein</keyword>
<comment type="caution">
    <text evidence="2">The sequence shown here is derived from an EMBL/GenBank/DDBJ whole genome shotgun (WGS) entry which is preliminary data.</text>
</comment>
<dbReference type="SUPFAM" id="SSF51556">
    <property type="entry name" value="Metallo-dependent hydrolases"/>
    <property type="match status" value="1"/>
</dbReference>
<accession>A0A4U1EAJ4</accession>
<dbReference type="AlphaFoldDB" id="A0A4U1EAJ4"/>
<dbReference type="PANTHER" id="PTHR10443">
    <property type="entry name" value="MICROSOMAL DIPEPTIDASE"/>
    <property type="match status" value="1"/>
</dbReference>
<dbReference type="PANTHER" id="PTHR10443:SF9">
    <property type="entry name" value="DIPEPTIDASE 2"/>
    <property type="match status" value="1"/>
</dbReference>
<keyword evidence="1" id="KW-0645">Protease</keyword>
<dbReference type="PROSITE" id="PS51365">
    <property type="entry name" value="RENAL_DIPEPTIDASE_2"/>
    <property type="match status" value="1"/>
</dbReference>
<feature type="non-terminal residue" evidence="2">
    <location>
        <position position="159"/>
    </location>
</feature>
<proteinExistence type="inferred from homology"/>
<dbReference type="InterPro" id="IPR032466">
    <property type="entry name" value="Metal_Hydrolase"/>
</dbReference>
<dbReference type="EMBL" id="RWIC01016895">
    <property type="protein sequence ID" value="TKC33212.1"/>
    <property type="molecule type" value="Genomic_DNA"/>
</dbReference>
<organism evidence="2 3">
    <name type="scientific">Monodon monoceros</name>
    <name type="common">Narwhal</name>
    <name type="synonym">Ceratodon monodon</name>
    <dbReference type="NCBI Taxonomy" id="40151"/>
    <lineage>
        <taxon>Eukaryota</taxon>
        <taxon>Metazoa</taxon>
        <taxon>Chordata</taxon>
        <taxon>Craniata</taxon>
        <taxon>Vertebrata</taxon>
        <taxon>Euteleostomi</taxon>
        <taxon>Mammalia</taxon>
        <taxon>Eutheria</taxon>
        <taxon>Laurasiatheria</taxon>
        <taxon>Artiodactyla</taxon>
        <taxon>Whippomorpha</taxon>
        <taxon>Cetacea</taxon>
        <taxon>Odontoceti</taxon>
        <taxon>Monodontidae</taxon>
        <taxon>Monodon</taxon>
    </lineage>
</organism>
<dbReference type="Proteomes" id="UP000308365">
    <property type="component" value="Unassembled WGS sequence"/>
</dbReference>
<comment type="catalytic activity">
    <reaction evidence="1">
        <text>an L-aminoacyl-L-amino acid + H2O = 2 an L-alpha-amino acid</text>
        <dbReference type="Rhea" id="RHEA:48940"/>
        <dbReference type="ChEBI" id="CHEBI:15377"/>
        <dbReference type="ChEBI" id="CHEBI:59869"/>
        <dbReference type="ChEBI" id="CHEBI:77460"/>
        <dbReference type="EC" id="3.4.13.19"/>
    </reaction>
</comment>
<keyword evidence="1" id="KW-0378">Hydrolase</keyword>
<comment type="subunit">
    <text evidence="1">Homodimer; disulfide-linked.</text>
</comment>
<dbReference type="GO" id="GO:0070573">
    <property type="term" value="F:metallodipeptidase activity"/>
    <property type="evidence" value="ECO:0007669"/>
    <property type="project" value="InterPro"/>
</dbReference>
<dbReference type="EC" id="3.4.13.19" evidence="1"/>
<evidence type="ECO:0000313" key="2">
    <source>
        <dbReference type="EMBL" id="TKC33212.1"/>
    </source>
</evidence>
<keyword evidence="1" id="KW-0482">Metalloprotease</keyword>